<comment type="caution">
    <text evidence="6">The sequence shown here is derived from an EMBL/GenBank/DDBJ whole genome shotgun (WGS) entry which is preliminary data.</text>
</comment>
<comment type="pathway">
    <text evidence="5">Metabolic intermediate biosynthesis; chorismate biosynthesis; chorismate from D-erythrose 4-phosphate and phosphoenolpyruvate: step 1/7.</text>
</comment>
<evidence type="ECO:0000256" key="5">
    <source>
        <dbReference type="RuleBase" id="RU363071"/>
    </source>
</evidence>
<name>A0A7J7N525_9MAGN</name>
<evidence type="ECO:0000256" key="1">
    <source>
        <dbReference type="ARBA" id="ARBA00022605"/>
    </source>
</evidence>
<dbReference type="GO" id="GO:0009073">
    <property type="term" value="P:aromatic amino acid family biosynthetic process"/>
    <property type="evidence" value="ECO:0007669"/>
    <property type="project" value="UniProtKB-KW"/>
</dbReference>
<sequence>MALTSSNSVISSKSLLQSPLPSLNFNQTFISVIPIIPKSRSIKLNPISAVHAAEPAKSTTPNVPTTTIPTKSSTKWTIDSWRSKNALQLPECPDHKELELVLQTLKAFPPIVFAGEARKLEDRLAGAVIGNAFSLRGVIVLRASRSSMRII</sequence>
<dbReference type="UniPathway" id="UPA00053">
    <property type="reaction ID" value="UER00084"/>
</dbReference>
<reference evidence="6 7" key="1">
    <citation type="journal article" date="2020" name="IScience">
        <title>Genome Sequencing of the Endangered Kingdonia uniflora (Circaeasteraceae, Ranunculales) Reveals Potential Mechanisms of Evolutionary Specialization.</title>
        <authorList>
            <person name="Sun Y."/>
            <person name="Deng T."/>
            <person name="Zhang A."/>
            <person name="Moore M.J."/>
            <person name="Landis J.B."/>
            <person name="Lin N."/>
            <person name="Zhang H."/>
            <person name="Zhang X."/>
            <person name="Huang J."/>
            <person name="Zhang X."/>
            <person name="Sun H."/>
            <person name="Wang H."/>
        </authorList>
    </citation>
    <scope>NUCLEOTIDE SEQUENCE [LARGE SCALE GENOMIC DNA]</scope>
    <source>
        <strain evidence="6">TB1705</strain>
        <tissue evidence="6">Leaf</tissue>
    </source>
</reference>
<comment type="catalytic activity">
    <reaction evidence="4 5">
        <text>D-erythrose 4-phosphate + phosphoenolpyruvate + H2O = 7-phospho-2-dehydro-3-deoxy-D-arabino-heptonate + phosphate</text>
        <dbReference type="Rhea" id="RHEA:14717"/>
        <dbReference type="ChEBI" id="CHEBI:15377"/>
        <dbReference type="ChEBI" id="CHEBI:16897"/>
        <dbReference type="ChEBI" id="CHEBI:43474"/>
        <dbReference type="ChEBI" id="CHEBI:58394"/>
        <dbReference type="ChEBI" id="CHEBI:58702"/>
        <dbReference type="EC" id="2.5.1.54"/>
    </reaction>
</comment>
<protein>
    <recommendedName>
        <fullName evidence="5">Phospho-2-dehydro-3-deoxyheptonate aldolase</fullName>
        <ecNumber evidence="5">2.5.1.54</ecNumber>
    </recommendedName>
</protein>
<accession>A0A7J7N525</accession>
<evidence type="ECO:0000256" key="4">
    <source>
        <dbReference type="ARBA" id="ARBA00047508"/>
    </source>
</evidence>
<dbReference type="PANTHER" id="PTHR21337:SF0">
    <property type="entry name" value="PHOSPHO-2-DEHYDRO-3-DEOXYHEPTONATE ALDOLASE"/>
    <property type="match status" value="1"/>
</dbReference>
<dbReference type="Proteomes" id="UP000541444">
    <property type="component" value="Unassembled WGS sequence"/>
</dbReference>
<dbReference type="OrthoDB" id="2338at2759"/>
<comment type="similarity">
    <text evidence="5">Belongs to the class-II DAHP synthase family.</text>
</comment>
<gene>
    <name evidence="6" type="ORF">GIB67_008239</name>
</gene>
<keyword evidence="1 5" id="KW-0028">Amino-acid biosynthesis</keyword>
<dbReference type="EC" id="2.5.1.54" evidence="5"/>
<keyword evidence="3 5" id="KW-0057">Aromatic amino acid biosynthesis</keyword>
<evidence type="ECO:0000313" key="6">
    <source>
        <dbReference type="EMBL" id="KAF6162110.1"/>
    </source>
</evidence>
<evidence type="ECO:0000256" key="3">
    <source>
        <dbReference type="ARBA" id="ARBA00023141"/>
    </source>
</evidence>
<dbReference type="AlphaFoldDB" id="A0A7J7N525"/>
<keyword evidence="5" id="KW-0150">Chloroplast</keyword>
<keyword evidence="5" id="KW-0809">Transit peptide</keyword>
<evidence type="ECO:0000256" key="2">
    <source>
        <dbReference type="ARBA" id="ARBA00022679"/>
    </source>
</evidence>
<dbReference type="SUPFAM" id="SSF51569">
    <property type="entry name" value="Aldolase"/>
    <property type="match status" value="1"/>
</dbReference>
<keyword evidence="7" id="KW-1185">Reference proteome</keyword>
<dbReference type="GO" id="GO:0009507">
    <property type="term" value="C:chloroplast"/>
    <property type="evidence" value="ECO:0007669"/>
    <property type="project" value="UniProtKB-SubCell"/>
</dbReference>
<dbReference type="GO" id="GO:0009423">
    <property type="term" value="P:chorismate biosynthetic process"/>
    <property type="evidence" value="ECO:0007669"/>
    <property type="project" value="UniProtKB-UniPathway"/>
</dbReference>
<dbReference type="Pfam" id="PF01474">
    <property type="entry name" value="DAHP_synth_2"/>
    <property type="match status" value="1"/>
</dbReference>
<comment type="subcellular location">
    <subcellularLocation>
        <location evidence="5">Plastid</location>
        <location evidence="5">Chloroplast</location>
    </subcellularLocation>
</comment>
<keyword evidence="2 5" id="KW-0808">Transferase</keyword>
<evidence type="ECO:0000313" key="7">
    <source>
        <dbReference type="Proteomes" id="UP000541444"/>
    </source>
</evidence>
<dbReference type="InterPro" id="IPR002480">
    <property type="entry name" value="DAHP_synth_2"/>
</dbReference>
<proteinExistence type="inferred from homology"/>
<dbReference type="GO" id="GO:0008652">
    <property type="term" value="P:amino acid biosynthetic process"/>
    <property type="evidence" value="ECO:0007669"/>
    <property type="project" value="UniProtKB-KW"/>
</dbReference>
<organism evidence="6 7">
    <name type="scientific">Kingdonia uniflora</name>
    <dbReference type="NCBI Taxonomy" id="39325"/>
    <lineage>
        <taxon>Eukaryota</taxon>
        <taxon>Viridiplantae</taxon>
        <taxon>Streptophyta</taxon>
        <taxon>Embryophyta</taxon>
        <taxon>Tracheophyta</taxon>
        <taxon>Spermatophyta</taxon>
        <taxon>Magnoliopsida</taxon>
        <taxon>Ranunculales</taxon>
        <taxon>Circaeasteraceae</taxon>
        <taxon>Kingdonia</taxon>
    </lineage>
</organism>
<dbReference type="EMBL" id="JACGCM010001055">
    <property type="protein sequence ID" value="KAF6162110.1"/>
    <property type="molecule type" value="Genomic_DNA"/>
</dbReference>
<keyword evidence="5" id="KW-0934">Plastid</keyword>
<dbReference type="GO" id="GO:0003849">
    <property type="term" value="F:3-deoxy-7-phosphoheptulonate synthase activity"/>
    <property type="evidence" value="ECO:0007669"/>
    <property type="project" value="UniProtKB-EC"/>
</dbReference>
<dbReference type="PANTHER" id="PTHR21337">
    <property type="entry name" value="PHOSPHO-2-DEHYDRO-3-DEOXYHEPTONATE ALDOLASE 1, 2"/>
    <property type="match status" value="1"/>
</dbReference>